<dbReference type="PANTHER" id="PTHR13604">
    <property type="entry name" value="DC12-RELATED"/>
    <property type="match status" value="1"/>
</dbReference>
<dbReference type="Gene3D" id="3.90.1680.10">
    <property type="entry name" value="SOS response associated peptidase-like"/>
    <property type="match status" value="1"/>
</dbReference>
<protein>
    <recommendedName>
        <fullName evidence="8">Abasic site processing protein</fullName>
        <ecNumber evidence="8">3.4.-.-</ecNumber>
    </recommendedName>
</protein>
<evidence type="ECO:0000256" key="6">
    <source>
        <dbReference type="ARBA" id="ARBA00023125"/>
    </source>
</evidence>
<evidence type="ECO:0000313" key="9">
    <source>
        <dbReference type="EMBL" id="AQS41925.1"/>
    </source>
</evidence>
<dbReference type="InterPro" id="IPR036590">
    <property type="entry name" value="SRAP-like"/>
</dbReference>
<proteinExistence type="inferred from homology"/>
<dbReference type="GO" id="GO:0008233">
    <property type="term" value="F:peptidase activity"/>
    <property type="evidence" value="ECO:0007669"/>
    <property type="project" value="UniProtKB-KW"/>
</dbReference>
<dbReference type="EMBL" id="CP017315">
    <property type="protein sequence ID" value="AQS41925.1"/>
    <property type="molecule type" value="Genomic_DNA"/>
</dbReference>
<evidence type="ECO:0000256" key="5">
    <source>
        <dbReference type="ARBA" id="ARBA00023124"/>
    </source>
</evidence>
<dbReference type="GO" id="GO:0006508">
    <property type="term" value="P:proteolysis"/>
    <property type="evidence" value="ECO:0007669"/>
    <property type="project" value="UniProtKB-KW"/>
</dbReference>
<keyword evidence="4 8" id="KW-0378">Hydrolase</keyword>
<evidence type="ECO:0000313" key="10">
    <source>
        <dbReference type="Proteomes" id="UP000188912"/>
    </source>
</evidence>
<sequence length="249" mass="27861">MCGRFSLTTQKQQLEDGFGVALGEGILPPRFNIAPSQPILAVRQPEATRSETGNLPPYEAVLVRWGFIPAWVKAPEQWPLTFNIRSETAAEKRSFRNALHYHRVIIPASGFYEWQKRKNGAAQPYFIRPKHGGLIGFAGLMETWSNADGSQMDTAGILTTNAGAVLKPLHPRQPVVLMREDFAGWLDVRNNRPKDVQELLKPVMDDFFEIIPISDKINNARYLGADVQEPLAEQPQAAPDKGNSQLDLF</sequence>
<evidence type="ECO:0000256" key="1">
    <source>
        <dbReference type="ARBA" id="ARBA00008136"/>
    </source>
</evidence>
<dbReference type="InterPro" id="IPR003738">
    <property type="entry name" value="SRAP"/>
</dbReference>
<evidence type="ECO:0000256" key="8">
    <source>
        <dbReference type="RuleBase" id="RU364100"/>
    </source>
</evidence>
<dbReference type="Pfam" id="PF02586">
    <property type="entry name" value="SRAP"/>
    <property type="match status" value="1"/>
</dbReference>
<dbReference type="STRING" id="1902579.BHV28_12400"/>
<gene>
    <name evidence="9" type="ORF">BHV28_12400</name>
</gene>
<dbReference type="Proteomes" id="UP000188912">
    <property type="component" value="Chromosome"/>
</dbReference>
<organism evidence="9 10">
    <name type="scientific">Candidatus Tokpelaia hoelldobleri</name>
    <dbReference type="NCBI Taxonomy" id="1902579"/>
    <lineage>
        <taxon>Bacteria</taxon>
        <taxon>Pseudomonadati</taxon>
        <taxon>Pseudomonadota</taxon>
        <taxon>Alphaproteobacteria</taxon>
        <taxon>Hyphomicrobiales</taxon>
        <taxon>Candidatus Tokpelaia</taxon>
    </lineage>
</organism>
<dbReference type="GO" id="GO:0003697">
    <property type="term" value="F:single-stranded DNA binding"/>
    <property type="evidence" value="ECO:0007669"/>
    <property type="project" value="InterPro"/>
</dbReference>
<dbReference type="SUPFAM" id="SSF143081">
    <property type="entry name" value="BB1717-like"/>
    <property type="match status" value="1"/>
</dbReference>
<evidence type="ECO:0000256" key="3">
    <source>
        <dbReference type="ARBA" id="ARBA00022763"/>
    </source>
</evidence>
<keyword evidence="10" id="KW-1185">Reference proteome</keyword>
<keyword evidence="5" id="KW-0190">Covalent protein-DNA linkage</keyword>
<keyword evidence="3" id="KW-0227">DNA damage</keyword>
<reference evidence="9 10" key="1">
    <citation type="journal article" date="2010" name="Science">
        <title>Genomic comparison of the ants Camponotus floridanus and Harpegnathos saltator.</title>
        <authorList>
            <person name="Bonasio R."/>
            <person name="Zhang G."/>
            <person name="Ye C."/>
            <person name="Mutti N.S."/>
            <person name="Fang X."/>
            <person name="Qin N."/>
            <person name="Donahue G."/>
            <person name="Yang P."/>
            <person name="Li Q."/>
            <person name="Li C."/>
            <person name="Zhang P."/>
            <person name="Huang Z."/>
            <person name="Berger S.L."/>
            <person name="Reinberg D."/>
            <person name="Wang J."/>
            <person name="Liebig J."/>
        </authorList>
    </citation>
    <scope>NUCLEOTIDE SEQUENCE [LARGE SCALE GENOMIC DNA]</scope>
    <source>
        <strain evidence="9 10">Hsal</strain>
    </source>
</reference>
<dbReference type="PANTHER" id="PTHR13604:SF0">
    <property type="entry name" value="ABASIC SITE PROCESSING PROTEIN HMCES"/>
    <property type="match status" value="1"/>
</dbReference>
<name>A0A1U9JVM3_9HYPH</name>
<evidence type="ECO:0000256" key="2">
    <source>
        <dbReference type="ARBA" id="ARBA00022670"/>
    </source>
</evidence>
<dbReference type="GO" id="GO:0106300">
    <property type="term" value="P:protein-DNA covalent cross-linking repair"/>
    <property type="evidence" value="ECO:0007669"/>
    <property type="project" value="InterPro"/>
</dbReference>
<evidence type="ECO:0000256" key="7">
    <source>
        <dbReference type="ARBA" id="ARBA00023239"/>
    </source>
</evidence>
<reference evidence="9 10" key="2">
    <citation type="journal article" date="2016" name="Sci. Rep.">
        <title>The genome of Rhizobiales bacteria in predatory ants reveals urease gene functions but no genes for nitrogen fixation.</title>
        <authorList>
            <person name="Neuvonen M.M."/>
            <person name="Tamarit D."/>
            <person name="Naslund K."/>
            <person name="Liebig J."/>
            <person name="Feldhaar H."/>
            <person name="Moran N.A."/>
            <person name="Guy L."/>
            <person name="Andersson S.G."/>
        </authorList>
    </citation>
    <scope>NUCLEOTIDE SEQUENCE [LARGE SCALE GENOMIC DNA]</scope>
    <source>
        <strain evidence="9 10">Hsal</strain>
    </source>
</reference>
<accession>A0A1U9JVM3</accession>
<keyword evidence="2 8" id="KW-0645">Protease</keyword>
<dbReference type="KEGG" id="thd:BHV28_12400"/>
<keyword evidence="6" id="KW-0238">DNA-binding</keyword>
<evidence type="ECO:0000256" key="4">
    <source>
        <dbReference type="ARBA" id="ARBA00022801"/>
    </source>
</evidence>
<dbReference type="GO" id="GO:0016829">
    <property type="term" value="F:lyase activity"/>
    <property type="evidence" value="ECO:0007669"/>
    <property type="project" value="UniProtKB-KW"/>
</dbReference>
<comment type="similarity">
    <text evidence="1 8">Belongs to the SOS response-associated peptidase family.</text>
</comment>
<dbReference type="AlphaFoldDB" id="A0A1U9JVM3"/>
<keyword evidence="7" id="KW-0456">Lyase</keyword>
<dbReference type="EC" id="3.4.-.-" evidence="8"/>